<gene>
    <name evidence="2" type="ORF">GCM10022419_082720</name>
</gene>
<accession>A0ABP6YQV0</accession>
<name>A0ABP6YQV0_9ACTN</name>
<evidence type="ECO:0000313" key="3">
    <source>
        <dbReference type="Proteomes" id="UP001500630"/>
    </source>
</evidence>
<evidence type="ECO:0000313" key="2">
    <source>
        <dbReference type="EMBL" id="GAA3587912.1"/>
    </source>
</evidence>
<reference evidence="3" key="1">
    <citation type="journal article" date="2019" name="Int. J. Syst. Evol. Microbiol.">
        <title>The Global Catalogue of Microorganisms (GCM) 10K type strain sequencing project: providing services to taxonomists for standard genome sequencing and annotation.</title>
        <authorList>
            <consortium name="The Broad Institute Genomics Platform"/>
            <consortium name="The Broad Institute Genome Sequencing Center for Infectious Disease"/>
            <person name="Wu L."/>
            <person name="Ma J."/>
        </authorList>
    </citation>
    <scope>NUCLEOTIDE SEQUENCE [LARGE SCALE GENOMIC DNA]</scope>
    <source>
        <strain evidence="3">JCM 17326</strain>
    </source>
</reference>
<feature type="compositionally biased region" description="Low complexity" evidence="1">
    <location>
        <begin position="100"/>
        <end position="111"/>
    </location>
</feature>
<dbReference type="Proteomes" id="UP001500630">
    <property type="component" value="Unassembled WGS sequence"/>
</dbReference>
<proteinExistence type="predicted"/>
<evidence type="ECO:0000256" key="1">
    <source>
        <dbReference type="SAM" id="MobiDB-lite"/>
    </source>
</evidence>
<keyword evidence="3" id="KW-1185">Reference proteome</keyword>
<sequence length="153" mass="16214">MDHRLRAGARLTCGLAACDARPISARRPVPATGVARSAPAATPAPAATSAFCLDLTTFQVGVLVWRNDVVTEVKKRSPDLKGLRQRAVMIEYIGAKMRKSASASSSARCARPSPPRPRRYGRDGRPVTSSRPCTASAAAFDAVDAYEGCPKTS</sequence>
<protein>
    <submittedName>
        <fullName evidence="2">Uncharacterized protein</fullName>
    </submittedName>
</protein>
<feature type="region of interest" description="Disordered" evidence="1">
    <location>
        <begin position="98"/>
        <end position="132"/>
    </location>
</feature>
<organism evidence="2 3">
    <name type="scientific">Nonomuraea rosea</name>
    <dbReference type="NCBI Taxonomy" id="638574"/>
    <lineage>
        <taxon>Bacteria</taxon>
        <taxon>Bacillati</taxon>
        <taxon>Actinomycetota</taxon>
        <taxon>Actinomycetes</taxon>
        <taxon>Streptosporangiales</taxon>
        <taxon>Streptosporangiaceae</taxon>
        <taxon>Nonomuraea</taxon>
    </lineage>
</organism>
<dbReference type="EMBL" id="BAABDQ010000024">
    <property type="protein sequence ID" value="GAA3587912.1"/>
    <property type="molecule type" value="Genomic_DNA"/>
</dbReference>
<comment type="caution">
    <text evidence="2">The sequence shown here is derived from an EMBL/GenBank/DDBJ whole genome shotgun (WGS) entry which is preliminary data.</text>
</comment>